<dbReference type="AlphaFoldDB" id="A0A841KHE9"/>
<dbReference type="Gene3D" id="3.40.50.2300">
    <property type="match status" value="1"/>
</dbReference>
<gene>
    <name evidence="1" type="ORF">HNQ86_001755</name>
</gene>
<dbReference type="InterPro" id="IPR036196">
    <property type="entry name" value="Ptyr_pPase_sf"/>
</dbReference>
<protein>
    <recommendedName>
        <fullName evidence="3">Protein-tyrosine-phosphatase</fullName>
    </recommendedName>
</protein>
<evidence type="ECO:0000313" key="1">
    <source>
        <dbReference type="EMBL" id="MBB6184410.1"/>
    </source>
</evidence>
<dbReference type="EMBL" id="JACHET010000001">
    <property type="protein sequence ID" value="MBB6184410.1"/>
    <property type="molecule type" value="Genomic_DNA"/>
</dbReference>
<dbReference type="Proteomes" id="UP000560000">
    <property type="component" value="Unassembled WGS sequence"/>
</dbReference>
<name>A0A841KHE9_9GAMM</name>
<proteinExistence type="predicted"/>
<evidence type="ECO:0000313" key="2">
    <source>
        <dbReference type="Proteomes" id="UP000560000"/>
    </source>
</evidence>
<dbReference type="SUPFAM" id="SSF52788">
    <property type="entry name" value="Phosphotyrosine protein phosphatases I"/>
    <property type="match status" value="1"/>
</dbReference>
<accession>A0A841KHE9</accession>
<organism evidence="1 2">
    <name type="scientific">Oleiagrimonas soli</name>
    <dbReference type="NCBI Taxonomy" id="1543381"/>
    <lineage>
        <taxon>Bacteria</taxon>
        <taxon>Pseudomonadati</taxon>
        <taxon>Pseudomonadota</taxon>
        <taxon>Gammaproteobacteria</taxon>
        <taxon>Lysobacterales</taxon>
        <taxon>Rhodanobacteraceae</taxon>
        <taxon>Oleiagrimonas</taxon>
    </lineage>
</organism>
<evidence type="ECO:0008006" key="3">
    <source>
        <dbReference type="Google" id="ProtNLM"/>
    </source>
</evidence>
<reference evidence="1 2" key="1">
    <citation type="submission" date="2020-08" db="EMBL/GenBank/DDBJ databases">
        <title>Genomic Encyclopedia of Type Strains, Phase IV (KMG-IV): sequencing the most valuable type-strain genomes for metagenomic binning, comparative biology and taxonomic classification.</title>
        <authorList>
            <person name="Goeker M."/>
        </authorList>
    </citation>
    <scope>NUCLEOTIDE SEQUENCE [LARGE SCALE GENOMIC DNA]</scope>
    <source>
        <strain evidence="1 2">DSM 107085</strain>
    </source>
</reference>
<comment type="caution">
    <text evidence="1">The sequence shown here is derived from an EMBL/GenBank/DDBJ whole genome shotgun (WGS) entry which is preliminary data.</text>
</comment>
<sequence length="155" mass="17602">MIPTSPAPPFDKSNCSKPILLMPTNQRADAHPMSPRSEKLSAPCRVLFVCGKNRLRSPTAEQVFATWPGVETASAGVSRDADVPVTPELLQWADVLFVMERRHRTKLSEKFRPHLSQTHIVCLDIPDRFDFMQPELVRLLETRVPRHLPSRKPKT</sequence>